<name>A0A7W8E8U8_9BACT</name>
<dbReference type="Proteomes" id="UP000540989">
    <property type="component" value="Unassembled WGS sequence"/>
</dbReference>
<evidence type="ECO:0000313" key="2">
    <source>
        <dbReference type="Proteomes" id="UP000540989"/>
    </source>
</evidence>
<sequence>MRRDQRQRQAGLALQLHDDPRPVTVSTSLPFVTSKAAGSATVERPSACNFATPLAYLQPAATGRTRRCIYHGILHIEVLMAQTAKLFMNGRSQAVRLPAGCRFDGDSVYVRRDSKTGDVVLSARPQTWDAFFQLRDQTEIPDDFLSDRVDLPAQTRETL</sequence>
<comment type="caution">
    <text evidence="1">The sequence shown here is derived from an EMBL/GenBank/DDBJ whole genome shotgun (WGS) entry which is preliminary data.</text>
</comment>
<protein>
    <submittedName>
        <fullName evidence="1">Virulence-associated protein VagC</fullName>
    </submittedName>
</protein>
<dbReference type="AlphaFoldDB" id="A0A7W8E8U8"/>
<dbReference type="PANTHER" id="PTHR37550:SF3">
    <property type="entry name" value="ANTITOXIN VAPB1"/>
    <property type="match status" value="1"/>
</dbReference>
<proteinExistence type="predicted"/>
<evidence type="ECO:0000313" key="1">
    <source>
        <dbReference type="EMBL" id="MBB5061670.1"/>
    </source>
</evidence>
<reference evidence="1 2" key="1">
    <citation type="submission" date="2020-08" db="EMBL/GenBank/DDBJ databases">
        <title>Genomic Encyclopedia of Type Strains, Phase IV (KMG-V): Genome sequencing to study the core and pangenomes of soil and plant-associated prokaryotes.</title>
        <authorList>
            <person name="Whitman W."/>
        </authorList>
    </citation>
    <scope>NUCLEOTIDE SEQUENCE [LARGE SCALE GENOMIC DNA]</scope>
    <source>
        <strain evidence="1 2">M8UP14</strain>
    </source>
</reference>
<gene>
    <name evidence="1" type="ORF">HDF16_006406</name>
</gene>
<accession>A0A7W8E8U8</accession>
<dbReference type="PANTHER" id="PTHR37550">
    <property type="entry name" value="ANTITOXIN VAPB1"/>
    <property type="match status" value="1"/>
</dbReference>
<dbReference type="EMBL" id="JACHIP010000079">
    <property type="protein sequence ID" value="MBB5061670.1"/>
    <property type="molecule type" value="Genomic_DNA"/>
</dbReference>
<dbReference type="Gene3D" id="2.10.260.10">
    <property type="match status" value="1"/>
</dbReference>
<dbReference type="InterPro" id="IPR037914">
    <property type="entry name" value="SpoVT-AbrB_sf"/>
</dbReference>
<dbReference type="InterPro" id="IPR051734">
    <property type="entry name" value="VapB_TA_antitoxins"/>
</dbReference>
<organism evidence="1 2">
    <name type="scientific">Granulicella aggregans</name>
    <dbReference type="NCBI Taxonomy" id="474949"/>
    <lineage>
        <taxon>Bacteria</taxon>
        <taxon>Pseudomonadati</taxon>
        <taxon>Acidobacteriota</taxon>
        <taxon>Terriglobia</taxon>
        <taxon>Terriglobales</taxon>
        <taxon>Acidobacteriaceae</taxon>
        <taxon>Granulicella</taxon>
    </lineage>
</organism>
<dbReference type="InterPro" id="IPR047976">
    <property type="entry name" value="Anti_VapB2-like"/>
</dbReference>
<dbReference type="SUPFAM" id="SSF89447">
    <property type="entry name" value="AbrB/MazE/MraZ-like"/>
    <property type="match status" value="1"/>
</dbReference>
<dbReference type="NCBIfam" id="NF040493">
    <property type="entry name" value="TA_anti_VapB"/>
    <property type="match status" value="1"/>
</dbReference>
<keyword evidence="2" id="KW-1185">Reference proteome</keyword>